<organism evidence="1 2">
    <name type="scientific">Pseudocercospora fijiensis (strain CIRAD86)</name>
    <name type="common">Black leaf streak disease fungus</name>
    <name type="synonym">Mycosphaerella fijiensis</name>
    <dbReference type="NCBI Taxonomy" id="383855"/>
    <lineage>
        <taxon>Eukaryota</taxon>
        <taxon>Fungi</taxon>
        <taxon>Dikarya</taxon>
        <taxon>Ascomycota</taxon>
        <taxon>Pezizomycotina</taxon>
        <taxon>Dothideomycetes</taxon>
        <taxon>Dothideomycetidae</taxon>
        <taxon>Mycosphaerellales</taxon>
        <taxon>Mycosphaerellaceae</taxon>
        <taxon>Pseudocercospora</taxon>
    </lineage>
</organism>
<proteinExistence type="predicted"/>
<dbReference type="HOGENOM" id="CLU_566353_0_0_1"/>
<dbReference type="RefSeq" id="XP_007922131.1">
    <property type="nucleotide sequence ID" value="XM_007923940.1"/>
</dbReference>
<protein>
    <submittedName>
        <fullName evidence="1">Uncharacterized protein</fullName>
    </submittedName>
</protein>
<accession>N1QBM0</accession>
<keyword evidence="2" id="KW-1185">Reference proteome</keyword>
<dbReference type="EMBL" id="KB446555">
    <property type="protein sequence ID" value="EME89546.1"/>
    <property type="molecule type" value="Genomic_DNA"/>
</dbReference>
<reference evidence="1 2" key="1">
    <citation type="journal article" date="2012" name="PLoS Pathog.">
        <title>Diverse lifestyles and strategies of plant pathogenesis encoded in the genomes of eighteen Dothideomycetes fungi.</title>
        <authorList>
            <person name="Ohm R.A."/>
            <person name="Feau N."/>
            <person name="Henrissat B."/>
            <person name="Schoch C.L."/>
            <person name="Horwitz B.A."/>
            <person name="Barry K.W."/>
            <person name="Condon B.J."/>
            <person name="Copeland A.C."/>
            <person name="Dhillon B."/>
            <person name="Glaser F."/>
            <person name="Hesse C.N."/>
            <person name="Kosti I."/>
            <person name="LaButti K."/>
            <person name="Lindquist E.A."/>
            <person name="Lucas S."/>
            <person name="Salamov A.A."/>
            <person name="Bradshaw R.E."/>
            <person name="Ciuffetti L."/>
            <person name="Hamelin R.C."/>
            <person name="Kema G.H.J."/>
            <person name="Lawrence C."/>
            <person name="Scott J.A."/>
            <person name="Spatafora J.W."/>
            <person name="Turgeon B.G."/>
            <person name="de Wit P.J.G.M."/>
            <person name="Zhong S."/>
            <person name="Goodwin S.B."/>
            <person name="Grigoriev I.V."/>
        </authorList>
    </citation>
    <scope>NUCLEOTIDE SEQUENCE [LARGE SCALE GENOMIC DNA]</scope>
    <source>
        <strain evidence="1 2">CIRAD86</strain>
    </source>
</reference>
<name>N1QBM0_PSEFD</name>
<dbReference type="OrthoDB" id="3643047at2759"/>
<dbReference type="AlphaFoldDB" id="N1QBM0"/>
<gene>
    <name evidence="1" type="ORF">MYCFIDRAFT_170988</name>
</gene>
<sequence length="482" mass="53976">MLKRMEQPCLYLKTAPSHSSPRIMGNNSKNHIIPTAGLDEHTSPRWKVMYYIHKSLNGRRDAKKNRVAGIFVEGESPWQFQADFVEQRAEQLCRRITRDCPLDLLYYGRPLGLVSCVQADLPAYEYWGKHGFCEYCWVERDGTNDGNGATTEMQPPAQDAAGRLHSTSHLCQHPSTQALPAFARSSVTASDSTEISNTMAAADQHANVVPTTRYASMLSDHHSMRAVGAVPHGWSSPPNVAGQDQSSAASIRPDEALVDRRLAALRSSRSYDHATPRAFLWAVNLDLGHEGDGNIIPRTGFVWWIWRLAENRITHSAVDYLHNTALSAVQFASLIAYCKNSSYPKKSCDSHVTELMRHKSSLDLCMLWKTSPFKAWWEAHRTWKVSPPQPRTSTPGMDRPMICHDDARIGSIYASDLIGVTVDSPASLHFHRFQRIALLRIDGPRLVANTLYQPQHLPIKSSLTVKPRHHTNKCTPTSKNAA</sequence>
<evidence type="ECO:0000313" key="2">
    <source>
        <dbReference type="Proteomes" id="UP000016932"/>
    </source>
</evidence>
<evidence type="ECO:0000313" key="1">
    <source>
        <dbReference type="EMBL" id="EME89546.1"/>
    </source>
</evidence>
<dbReference type="Proteomes" id="UP000016932">
    <property type="component" value="Unassembled WGS sequence"/>
</dbReference>
<dbReference type="GeneID" id="19332565"/>
<dbReference type="KEGG" id="pfj:MYCFIDRAFT_170988"/>
<dbReference type="VEuPathDB" id="FungiDB:MYCFIDRAFT_170988"/>